<dbReference type="SUPFAM" id="SSF53474">
    <property type="entry name" value="alpha/beta-Hydrolases"/>
    <property type="match status" value="1"/>
</dbReference>
<keyword evidence="5" id="KW-0732">Signal</keyword>
<dbReference type="GO" id="GO:0006629">
    <property type="term" value="P:lipid metabolic process"/>
    <property type="evidence" value="ECO:0007669"/>
    <property type="project" value="InterPro"/>
</dbReference>
<dbReference type="PANTHER" id="PTHR45856">
    <property type="entry name" value="ALPHA/BETA-HYDROLASES SUPERFAMILY PROTEIN"/>
    <property type="match status" value="1"/>
</dbReference>
<dbReference type="AlphaFoldDB" id="A0AAD6Y6V4"/>
<keyword evidence="1" id="KW-1015">Disulfide bond</keyword>
<evidence type="ECO:0000259" key="6">
    <source>
        <dbReference type="Pfam" id="PF01764"/>
    </source>
</evidence>
<dbReference type="Proteomes" id="UP001219525">
    <property type="component" value="Unassembled WGS sequence"/>
</dbReference>
<evidence type="ECO:0000256" key="1">
    <source>
        <dbReference type="ARBA" id="ARBA00023157"/>
    </source>
</evidence>
<keyword evidence="8" id="KW-1185">Reference proteome</keyword>
<dbReference type="InterPro" id="IPR002921">
    <property type="entry name" value="Fungal_lipase-type"/>
</dbReference>
<dbReference type="EMBL" id="JARJCW010000066">
    <property type="protein sequence ID" value="KAJ7199790.1"/>
    <property type="molecule type" value="Genomic_DNA"/>
</dbReference>
<evidence type="ECO:0000256" key="5">
    <source>
        <dbReference type="SAM" id="SignalP"/>
    </source>
</evidence>
<evidence type="ECO:0000313" key="8">
    <source>
        <dbReference type="Proteomes" id="UP001219525"/>
    </source>
</evidence>
<reference evidence="7" key="1">
    <citation type="submission" date="2023-03" db="EMBL/GenBank/DDBJ databases">
        <title>Massive genome expansion in bonnet fungi (Mycena s.s.) driven by repeated elements and novel gene families across ecological guilds.</title>
        <authorList>
            <consortium name="Lawrence Berkeley National Laboratory"/>
            <person name="Harder C.B."/>
            <person name="Miyauchi S."/>
            <person name="Viragh M."/>
            <person name="Kuo A."/>
            <person name="Thoen E."/>
            <person name="Andreopoulos B."/>
            <person name="Lu D."/>
            <person name="Skrede I."/>
            <person name="Drula E."/>
            <person name="Henrissat B."/>
            <person name="Morin E."/>
            <person name="Kohler A."/>
            <person name="Barry K."/>
            <person name="LaButti K."/>
            <person name="Morin E."/>
            <person name="Salamov A."/>
            <person name="Lipzen A."/>
            <person name="Mereny Z."/>
            <person name="Hegedus B."/>
            <person name="Baldrian P."/>
            <person name="Stursova M."/>
            <person name="Weitz H."/>
            <person name="Taylor A."/>
            <person name="Grigoriev I.V."/>
            <person name="Nagy L.G."/>
            <person name="Martin F."/>
            <person name="Kauserud H."/>
        </authorList>
    </citation>
    <scope>NUCLEOTIDE SEQUENCE</scope>
    <source>
        <strain evidence="7">9144</strain>
    </source>
</reference>
<gene>
    <name evidence="7" type="ORF">GGX14DRAFT_401082</name>
</gene>
<comment type="catalytic activity">
    <reaction evidence="3">
        <text>a diacylglycerol + H2O = a monoacylglycerol + a fatty acid + H(+)</text>
        <dbReference type="Rhea" id="RHEA:32731"/>
        <dbReference type="ChEBI" id="CHEBI:15377"/>
        <dbReference type="ChEBI" id="CHEBI:15378"/>
        <dbReference type="ChEBI" id="CHEBI:17408"/>
        <dbReference type="ChEBI" id="CHEBI:18035"/>
        <dbReference type="ChEBI" id="CHEBI:28868"/>
    </reaction>
</comment>
<evidence type="ECO:0000256" key="2">
    <source>
        <dbReference type="ARBA" id="ARBA00043996"/>
    </source>
</evidence>
<evidence type="ECO:0000256" key="3">
    <source>
        <dbReference type="ARBA" id="ARBA00047591"/>
    </source>
</evidence>
<comment type="similarity">
    <text evidence="2">Belongs to the AB hydrolase superfamily. Lipase family. Class 3 subfamily.</text>
</comment>
<dbReference type="Pfam" id="PF01764">
    <property type="entry name" value="Lipase_3"/>
    <property type="match status" value="1"/>
</dbReference>
<feature type="chain" id="PRO_5042104543" evidence="5">
    <location>
        <begin position="16"/>
        <end position="343"/>
    </location>
</feature>
<comment type="caution">
    <text evidence="7">The sequence shown here is derived from an EMBL/GenBank/DDBJ whole genome shotgun (WGS) entry which is preliminary data.</text>
</comment>
<feature type="signal peptide" evidence="5">
    <location>
        <begin position="1"/>
        <end position="15"/>
    </location>
</feature>
<sequence>MRYFSPLFFVSCGLSAPLFGLGSSGEDSRTTTPVALATVNATLLRPAQFARAAYCSGASLKAQTCGGPCDSLKGVTFLQTGGDQGLVPFYFIAHDTVQKNIVVAHEGTHTANVLSILNDVDFVRTDIDTSRFPQAAGQGIEVHSGFQDTFQRTADSILAGVRSALNSTGVTTVVVTGHSQGASLAMITGAMLKLSLAPSVKVVVTTFAPLRVGNKAWADFLDSKVGVTFVTNQKDPVPTVPPLILGFTHPSGEIHIVDSSQKNLVACPGHDNEHCAAGNSILHDSVANHLGAQAVINDLARTELMPDWQHGPISEHCIPRGIPDVSQHARAARAFALDRDNPI</sequence>
<accession>A0AAD6Y6V4</accession>
<organism evidence="7 8">
    <name type="scientific">Mycena pura</name>
    <dbReference type="NCBI Taxonomy" id="153505"/>
    <lineage>
        <taxon>Eukaryota</taxon>
        <taxon>Fungi</taxon>
        <taxon>Dikarya</taxon>
        <taxon>Basidiomycota</taxon>
        <taxon>Agaricomycotina</taxon>
        <taxon>Agaricomycetes</taxon>
        <taxon>Agaricomycetidae</taxon>
        <taxon>Agaricales</taxon>
        <taxon>Marasmiineae</taxon>
        <taxon>Mycenaceae</taxon>
        <taxon>Mycena</taxon>
    </lineage>
</organism>
<dbReference type="InterPro" id="IPR051218">
    <property type="entry name" value="Sec_MonoDiacylglyc_Lipase"/>
</dbReference>
<evidence type="ECO:0000313" key="7">
    <source>
        <dbReference type="EMBL" id="KAJ7199790.1"/>
    </source>
</evidence>
<evidence type="ECO:0000256" key="4">
    <source>
        <dbReference type="ARBA" id="ARBA00048461"/>
    </source>
</evidence>
<dbReference type="Gene3D" id="3.40.50.1820">
    <property type="entry name" value="alpha/beta hydrolase"/>
    <property type="match status" value="1"/>
</dbReference>
<dbReference type="InterPro" id="IPR029058">
    <property type="entry name" value="AB_hydrolase_fold"/>
</dbReference>
<comment type="catalytic activity">
    <reaction evidence="4">
        <text>a monoacylglycerol + H2O = glycerol + a fatty acid + H(+)</text>
        <dbReference type="Rhea" id="RHEA:15245"/>
        <dbReference type="ChEBI" id="CHEBI:15377"/>
        <dbReference type="ChEBI" id="CHEBI:15378"/>
        <dbReference type="ChEBI" id="CHEBI:17408"/>
        <dbReference type="ChEBI" id="CHEBI:17754"/>
        <dbReference type="ChEBI" id="CHEBI:28868"/>
    </reaction>
</comment>
<name>A0AAD6Y6V4_9AGAR</name>
<dbReference type="CDD" id="cd00519">
    <property type="entry name" value="Lipase_3"/>
    <property type="match status" value="1"/>
</dbReference>
<dbReference type="PANTHER" id="PTHR45856:SF25">
    <property type="entry name" value="FUNGAL LIPASE-LIKE DOMAIN-CONTAINING PROTEIN"/>
    <property type="match status" value="1"/>
</dbReference>
<proteinExistence type="inferred from homology"/>
<feature type="domain" description="Fungal lipase-type" evidence="6">
    <location>
        <begin position="102"/>
        <end position="243"/>
    </location>
</feature>
<protein>
    <submittedName>
        <fullName evidence="7">Alpha/beta-hydrolase</fullName>
    </submittedName>
</protein>